<gene>
    <name evidence="5" type="ORF">HNR46_000771</name>
</gene>
<dbReference type="Proteomes" id="UP000557717">
    <property type="component" value="Unassembled WGS sequence"/>
</dbReference>
<dbReference type="SUPFAM" id="SSF46785">
    <property type="entry name" value="Winged helix' DNA-binding domain"/>
    <property type="match status" value="1"/>
</dbReference>
<evidence type="ECO:0000313" key="6">
    <source>
        <dbReference type="Proteomes" id="UP000557717"/>
    </source>
</evidence>
<dbReference type="Gene3D" id="1.10.10.10">
    <property type="entry name" value="Winged helix-like DNA-binding domain superfamily/Winged helix DNA-binding domain"/>
    <property type="match status" value="1"/>
</dbReference>
<dbReference type="Pfam" id="PF00392">
    <property type="entry name" value="GntR"/>
    <property type="match status" value="1"/>
</dbReference>
<keyword evidence="1" id="KW-0805">Transcription regulation</keyword>
<protein>
    <submittedName>
        <fullName evidence="5">DNA-binding LacI/PurR family transcriptional regulator</fullName>
    </submittedName>
</protein>
<comment type="caution">
    <text evidence="5">The sequence shown here is derived from an EMBL/GenBank/DDBJ whole genome shotgun (WGS) entry which is preliminary data.</text>
</comment>
<dbReference type="EMBL" id="JACHFD010000003">
    <property type="protein sequence ID" value="MBB5350543.1"/>
    <property type="molecule type" value="Genomic_DNA"/>
</dbReference>
<dbReference type="GO" id="GO:0000976">
    <property type="term" value="F:transcription cis-regulatory region binding"/>
    <property type="evidence" value="ECO:0007669"/>
    <property type="project" value="TreeGrafter"/>
</dbReference>
<dbReference type="PANTHER" id="PTHR30146:SF109">
    <property type="entry name" value="HTH-TYPE TRANSCRIPTIONAL REGULATOR GALS"/>
    <property type="match status" value="1"/>
</dbReference>
<organism evidence="5 6">
    <name type="scientific">Haloferula luteola</name>
    <dbReference type="NCBI Taxonomy" id="595692"/>
    <lineage>
        <taxon>Bacteria</taxon>
        <taxon>Pseudomonadati</taxon>
        <taxon>Verrucomicrobiota</taxon>
        <taxon>Verrucomicrobiia</taxon>
        <taxon>Verrucomicrobiales</taxon>
        <taxon>Verrucomicrobiaceae</taxon>
        <taxon>Haloferula</taxon>
    </lineage>
</organism>
<keyword evidence="2 5" id="KW-0238">DNA-binding</keyword>
<dbReference type="CDD" id="cd06267">
    <property type="entry name" value="PBP1_LacI_sugar_binding-like"/>
    <property type="match status" value="1"/>
</dbReference>
<dbReference type="InterPro" id="IPR036390">
    <property type="entry name" value="WH_DNA-bd_sf"/>
</dbReference>
<keyword evidence="3" id="KW-0804">Transcription</keyword>
<accession>A0A840UZV7</accession>
<evidence type="ECO:0000313" key="5">
    <source>
        <dbReference type="EMBL" id="MBB5350543.1"/>
    </source>
</evidence>
<dbReference type="Pfam" id="PF13377">
    <property type="entry name" value="Peripla_BP_3"/>
    <property type="match status" value="1"/>
</dbReference>
<feature type="domain" description="HTH gntR-type" evidence="4">
    <location>
        <begin position="4"/>
        <end position="75"/>
    </location>
</feature>
<keyword evidence="6" id="KW-1185">Reference proteome</keyword>
<dbReference type="RefSeq" id="WP_184015925.1">
    <property type="nucleotide sequence ID" value="NZ_JACHFD010000003.1"/>
</dbReference>
<dbReference type="GO" id="GO:0003700">
    <property type="term" value="F:DNA-binding transcription factor activity"/>
    <property type="evidence" value="ECO:0007669"/>
    <property type="project" value="InterPro"/>
</dbReference>
<dbReference type="InterPro" id="IPR000524">
    <property type="entry name" value="Tscrpt_reg_HTH_GntR"/>
</dbReference>
<dbReference type="SUPFAM" id="SSF53822">
    <property type="entry name" value="Periplasmic binding protein-like I"/>
    <property type="match status" value="1"/>
</dbReference>
<dbReference type="InterPro" id="IPR028082">
    <property type="entry name" value="Peripla_BP_I"/>
</dbReference>
<proteinExistence type="predicted"/>
<dbReference type="PRINTS" id="PR00035">
    <property type="entry name" value="HTHGNTR"/>
</dbReference>
<dbReference type="InterPro" id="IPR046335">
    <property type="entry name" value="LacI/GalR-like_sensor"/>
</dbReference>
<reference evidence="5 6" key="1">
    <citation type="submission" date="2020-08" db="EMBL/GenBank/DDBJ databases">
        <title>Genomic Encyclopedia of Type Strains, Phase IV (KMG-IV): sequencing the most valuable type-strain genomes for metagenomic binning, comparative biology and taxonomic classification.</title>
        <authorList>
            <person name="Goeker M."/>
        </authorList>
    </citation>
    <scope>NUCLEOTIDE SEQUENCE [LARGE SCALE GENOMIC DNA]</scope>
    <source>
        <strain evidence="5 6">YC6886</strain>
    </source>
</reference>
<dbReference type="PANTHER" id="PTHR30146">
    <property type="entry name" value="LACI-RELATED TRANSCRIPTIONAL REPRESSOR"/>
    <property type="match status" value="1"/>
</dbReference>
<sequence length="359" mass="40346">MSEVPRKILIHDQLVSLIRDGIRKKRWDGHLPSESELCRDFQVSKMTLRKALAQLAAEKWIELGGRGKRHRIQRRFGKLRTPTDARTIRVLTPFRFSGWSSPEHTLLDSVTERVERSGFRMKVEHHPRLFERFQAATLARLDALPDTAAWVLCYSTPQIQKWFASHNRPAVVAGRVVDNLPLTSIYPDTEAGARHAAGLLVGRGHRELVYLRAKVTSIGELRASELFVAEAKRLGASARLVSYDRAREPISKLMAELLLSRPVPTAYYVGASEVALTVLCHLQATGFRVPRDVSLIAGWDDYHLDLTYPVIARYRTDGRLLGRRIGDAVMELVDHGLGRIRTIPIVPEFVPGGSVAACK</sequence>
<dbReference type="AlphaFoldDB" id="A0A840UZV7"/>
<evidence type="ECO:0000256" key="1">
    <source>
        <dbReference type="ARBA" id="ARBA00023015"/>
    </source>
</evidence>
<dbReference type="Gene3D" id="3.40.50.2300">
    <property type="match status" value="2"/>
</dbReference>
<name>A0A840UZV7_9BACT</name>
<evidence type="ECO:0000256" key="3">
    <source>
        <dbReference type="ARBA" id="ARBA00023163"/>
    </source>
</evidence>
<dbReference type="PROSITE" id="PS50949">
    <property type="entry name" value="HTH_GNTR"/>
    <property type="match status" value="1"/>
</dbReference>
<evidence type="ECO:0000256" key="2">
    <source>
        <dbReference type="ARBA" id="ARBA00023125"/>
    </source>
</evidence>
<evidence type="ECO:0000259" key="4">
    <source>
        <dbReference type="PROSITE" id="PS50949"/>
    </source>
</evidence>
<dbReference type="SMART" id="SM00345">
    <property type="entry name" value="HTH_GNTR"/>
    <property type="match status" value="1"/>
</dbReference>
<dbReference type="InterPro" id="IPR036388">
    <property type="entry name" value="WH-like_DNA-bd_sf"/>
</dbReference>